<sequence length="214" mass="22678">MNNNWTIASQDVFAISPIIPVMVIERLEDAIPMAKALMEGGISIFEITLRTPVALEAMTLIANELPQALVGAGTVLTCAQYDAAVQAGAKFAISPGMSPTLLLHAQQGTVPLIPGVATPSEIMQALELGYDHLKFFPAETYGGAQTLKAISAPLPQVTFCPTGGINTANVIEYKTVKSVATIGGSWMLPKDLIAQGQWEEITKLTKEAVTLLSN</sequence>
<dbReference type="RefSeq" id="WP_086957626.1">
    <property type="nucleotide sequence ID" value="NZ_AP018045.1"/>
</dbReference>
<dbReference type="PANTHER" id="PTHR30246">
    <property type="entry name" value="2-KETO-3-DEOXY-6-PHOSPHOGLUCONATE ALDOLASE"/>
    <property type="match status" value="1"/>
</dbReference>
<dbReference type="InterPro" id="IPR031337">
    <property type="entry name" value="KDPG/KHG_AS_1"/>
</dbReference>
<dbReference type="Pfam" id="PF01081">
    <property type="entry name" value="Aldolase"/>
    <property type="match status" value="1"/>
</dbReference>
<dbReference type="Proteomes" id="UP000516656">
    <property type="component" value="Chromosome 1"/>
</dbReference>
<dbReference type="AlphaFoldDB" id="A0A1V1V9H0"/>
<dbReference type="PANTHER" id="PTHR30246:SF1">
    <property type="entry name" value="2-DEHYDRO-3-DEOXY-6-PHOSPHOGALACTONATE ALDOLASE-RELATED"/>
    <property type="match status" value="1"/>
</dbReference>
<comment type="catalytic activity">
    <reaction evidence="1">
        <text>2-dehydro-3-deoxy-6-phospho-D-gluconate = D-glyceraldehyde 3-phosphate + pyruvate</text>
        <dbReference type="Rhea" id="RHEA:17089"/>
        <dbReference type="ChEBI" id="CHEBI:15361"/>
        <dbReference type="ChEBI" id="CHEBI:57569"/>
        <dbReference type="ChEBI" id="CHEBI:59776"/>
        <dbReference type="EC" id="4.1.2.14"/>
    </reaction>
</comment>
<evidence type="ECO:0000256" key="6">
    <source>
        <dbReference type="ARBA" id="ARBA00023239"/>
    </source>
</evidence>
<comment type="pathway">
    <text evidence="2">Carbohydrate acid metabolism; 2-dehydro-3-deoxy-D-gluconate degradation; D-glyceraldehyde 3-phosphate and pyruvate from 2-dehydro-3-deoxy-D-gluconate: step 2/2.</text>
</comment>
<evidence type="ECO:0000313" key="11">
    <source>
        <dbReference type="Proteomes" id="UP000218676"/>
    </source>
</evidence>
<dbReference type="InterPro" id="IPR000887">
    <property type="entry name" value="Aldlse_KDPG_KHG"/>
</dbReference>
<evidence type="ECO:0000256" key="1">
    <source>
        <dbReference type="ARBA" id="ARBA00000654"/>
    </source>
</evidence>
<keyword evidence="6" id="KW-0456">Lyase</keyword>
<gene>
    <name evidence="10" type="ORF">IC627_12150</name>
    <name evidence="9" type="ORF">PDPUS_1_00706</name>
</gene>
<comment type="similarity">
    <text evidence="3">Belongs to the KHG/KDPG aldolase family.</text>
</comment>
<reference evidence="11" key="2">
    <citation type="submission" date="2017-05" db="EMBL/GenBank/DDBJ databases">
        <title>Whole genome sequence of fish pathogenic bacteria, Photobacterium damselae subsp. piscicida, strain 91-197, isolated from hybrid striped bass (Morone sp.) in USA.</title>
        <authorList>
            <person name="Teru Y."/>
            <person name="Hikima J."/>
            <person name="Kono T."/>
            <person name="Sakai M."/>
            <person name="Takano T."/>
            <person name="Hawke J.P."/>
            <person name="Takeyama H."/>
            <person name="Aoki T."/>
        </authorList>
    </citation>
    <scope>NUCLEOTIDE SEQUENCE [LARGE SCALE GENOMIC DNA]</scope>
    <source>
        <strain evidence="11">91-197</strain>
    </source>
</reference>
<dbReference type="Proteomes" id="UP000218676">
    <property type="component" value="Chromosome 1"/>
</dbReference>
<reference evidence="10 12" key="3">
    <citation type="submission" date="2020-09" db="EMBL/GenBank/DDBJ databases">
        <title>Complete, closed and curated genome sequences of Photobacterium damselae subsp. piscicida isolates from Australia indicate localised evolution and additional plasmid-borne pathogenicity mechanisms.</title>
        <authorList>
            <person name="Baseggio L."/>
            <person name="Silayeva O."/>
            <person name="Buller N."/>
            <person name="Landos M."/>
            <person name="Engelstaedter J."/>
            <person name="Barnes A.C."/>
        </authorList>
    </citation>
    <scope>NUCLEOTIDE SEQUENCE [LARGE SCALE GENOMIC DNA]</scope>
    <source>
        <strain evidence="10 12">AS-16-0540-1</strain>
    </source>
</reference>
<dbReference type="PROSITE" id="PS00160">
    <property type="entry name" value="ALDOLASE_KDPG_KHG_2"/>
    <property type="match status" value="1"/>
</dbReference>
<evidence type="ECO:0000256" key="4">
    <source>
        <dbReference type="ARBA" id="ARBA00011233"/>
    </source>
</evidence>
<dbReference type="EMBL" id="AP018045">
    <property type="protein sequence ID" value="BAX52080.1"/>
    <property type="molecule type" value="Genomic_DNA"/>
</dbReference>
<dbReference type="InterPro" id="IPR013785">
    <property type="entry name" value="Aldolase_TIM"/>
</dbReference>
<dbReference type="CDD" id="cd00452">
    <property type="entry name" value="KDPG_aldolase"/>
    <property type="match status" value="1"/>
</dbReference>
<evidence type="ECO:0000256" key="5">
    <source>
        <dbReference type="ARBA" id="ARBA00013063"/>
    </source>
</evidence>
<evidence type="ECO:0000313" key="12">
    <source>
        <dbReference type="Proteomes" id="UP000516656"/>
    </source>
</evidence>
<comment type="subunit">
    <text evidence="4">Homotrimer.</text>
</comment>
<protein>
    <recommendedName>
        <fullName evidence="5">2-dehydro-3-deoxy-phosphogluconate aldolase</fullName>
        <ecNumber evidence="5">4.1.2.14</ecNumber>
    </recommendedName>
</protein>
<dbReference type="NCBIfam" id="TIGR01182">
    <property type="entry name" value="eda"/>
    <property type="match status" value="1"/>
</dbReference>
<dbReference type="PROSITE" id="PS00159">
    <property type="entry name" value="ALDOLASE_KDPG_KHG_1"/>
    <property type="match status" value="1"/>
</dbReference>
<evidence type="ECO:0000256" key="8">
    <source>
        <dbReference type="ARBA" id="ARBA00023277"/>
    </source>
</evidence>
<accession>A0A1V1V9H0</accession>
<evidence type="ECO:0000313" key="10">
    <source>
        <dbReference type="EMBL" id="QOD56012.1"/>
    </source>
</evidence>
<proteinExistence type="inferred from homology"/>
<dbReference type="GO" id="GO:0008675">
    <property type="term" value="F:2-dehydro-3-deoxy-phosphogluconate aldolase activity"/>
    <property type="evidence" value="ECO:0007669"/>
    <property type="project" value="UniProtKB-EC"/>
</dbReference>
<name>A0A1V1V9H0_PHODP</name>
<dbReference type="InterPro" id="IPR031338">
    <property type="entry name" value="KDPG/KHG_AS_2"/>
</dbReference>
<dbReference type="SUPFAM" id="SSF51569">
    <property type="entry name" value="Aldolase"/>
    <property type="match status" value="1"/>
</dbReference>
<reference evidence="9" key="1">
    <citation type="journal article" date="2017" name="Genome Announc.">
        <title>Whole-Genome Sequence of Photobacterium damselae subsp. piscicida Strain 91-197, Isolated from Hybrid Striped Bass (Morone sp.) in the United States.</title>
        <authorList>
            <person name="Teru Y."/>
            <person name="Hikima J."/>
            <person name="Kono T."/>
            <person name="Sakai M."/>
            <person name="Takano T."/>
            <person name="Hawke J.P."/>
            <person name="Takeyama H."/>
            <person name="Aoki T."/>
        </authorList>
    </citation>
    <scope>NUCLEOTIDE SEQUENCE</scope>
    <source>
        <strain evidence="9">91-197</strain>
    </source>
</reference>
<dbReference type="EMBL" id="CP061854">
    <property type="protein sequence ID" value="QOD56012.1"/>
    <property type="molecule type" value="Genomic_DNA"/>
</dbReference>
<organism evidence="9 11">
    <name type="scientific">Photobacterium damsela subsp. piscicida</name>
    <name type="common">Pasteurella piscicida</name>
    <dbReference type="NCBI Taxonomy" id="38294"/>
    <lineage>
        <taxon>Bacteria</taxon>
        <taxon>Pseudomonadati</taxon>
        <taxon>Pseudomonadota</taxon>
        <taxon>Gammaproteobacteria</taxon>
        <taxon>Vibrionales</taxon>
        <taxon>Vibrionaceae</taxon>
        <taxon>Photobacterium</taxon>
    </lineage>
</organism>
<dbReference type="NCBIfam" id="NF004325">
    <property type="entry name" value="PRK05718.1"/>
    <property type="match status" value="1"/>
</dbReference>
<keyword evidence="7" id="KW-0704">Schiff base</keyword>
<dbReference type="EC" id="4.1.2.14" evidence="5"/>
<evidence type="ECO:0000313" key="9">
    <source>
        <dbReference type="EMBL" id="BAX52080.1"/>
    </source>
</evidence>
<dbReference type="Gene3D" id="3.20.20.70">
    <property type="entry name" value="Aldolase class I"/>
    <property type="match status" value="1"/>
</dbReference>
<evidence type="ECO:0000256" key="3">
    <source>
        <dbReference type="ARBA" id="ARBA00006906"/>
    </source>
</evidence>
<evidence type="ECO:0000256" key="7">
    <source>
        <dbReference type="ARBA" id="ARBA00023270"/>
    </source>
</evidence>
<keyword evidence="8" id="KW-0119">Carbohydrate metabolism</keyword>
<evidence type="ECO:0000256" key="2">
    <source>
        <dbReference type="ARBA" id="ARBA00004736"/>
    </source>
</evidence>